<organism evidence="1 2">
    <name type="scientific">Entamoeba nuttalli</name>
    <dbReference type="NCBI Taxonomy" id="412467"/>
    <lineage>
        <taxon>Eukaryota</taxon>
        <taxon>Amoebozoa</taxon>
        <taxon>Evosea</taxon>
        <taxon>Archamoebae</taxon>
        <taxon>Mastigamoebida</taxon>
        <taxon>Entamoebidae</taxon>
        <taxon>Entamoeba</taxon>
    </lineage>
</organism>
<gene>
    <name evidence="1" type="ORF">ENUP19_0150G0004</name>
</gene>
<keyword evidence="2" id="KW-1185">Reference proteome</keyword>
<dbReference type="Gene3D" id="3.40.50.10900">
    <property type="entry name" value="PAC-like subunit"/>
    <property type="match status" value="1"/>
</dbReference>
<dbReference type="EMBL" id="BAAFRS010000150">
    <property type="protein sequence ID" value="GAB1223508.1"/>
    <property type="molecule type" value="Genomic_DNA"/>
</dbReference>
<name>A0ABQ0DKW9_9EUKA</name>
<reference evidence="1 2" key="1">
    <citation type="journal article" date="2019" name="PLoS Negl. Trop. Dis.">
        <title>Whole genome sequencing of Entamoeba nuttalli reveals mammalian host-related molecular signatures and a novel octapeptide-repeat surface protein.</title>
        <authorList>
            <person name="Tanaka M."/>
            <person name="Makiuchi T."/>
            <person name="Komiyama T."/>
            <person name="Shiina T."/>
            <person name="Osaki K."/>
            <person name="Tachibana H."/>
        </authorList>
    </citation>
    <scope>NUCLEOTIDE SEQUENCE [LARGE SCALE GENOMIC DNA]</scope>
    <source>
        <strain evidence="1 2">P19-061405</strain>
    </source>
</reference>
<dbReference type="InterPro" id="IPR038389">
    <property type="entry name" value="PSMG2_sf"/>
</dbReference>
<comment type="caution">
    <text evidence="1">The sequence shown here is derived from an EMBL/GenBank/DDBJ whole genome shotgun (WGS) entry which is preliminary data.</text>
</comment>
<proteinExistence type="predicted"/>
<evidence type="ECO:0000313" key="1">
    <source>
        <dbReference type="EMBL" id="GAB1223508.1"/>
    </source>
</evidence>
<evidence type="ECO:0000313" key="2">
    <source>
        <dbReference type="Proteomes" id="UP001628156"/>
    </source>
</evidence>
<sequence length="212" mass="24782">MNFSFHMLHHPFMTTLNHQHLLLTIYGNEEMNVIQLRSTFIASRYLEFCRDFAECIKSLQPSELGDILFSNDKVIEKSTNTRKELYSTLSKSNLKCKIVHCTCYEGDNRLDAISNEYQWNKEIKQVQSWNNSTLWGELDEDVRANWENQLMLFGEEFESRRERLRDALAKVGSDQGFPQCALTEEKTDQLITKLHYTDGGEELIGIRRMVVS</sequence>
<accession>A0ABQ0DKW9</accession>
<protein>
    <submittedName>
        <fullName evidence="1">Uncharacterized protein</fullName>
    </submittedName>
</protein>
<dbReference type="Proteomes" id="UP001628156">
    <property type="component" value="Unassembled WGS sequence"/>
</dbReference>